<protein>
    <recommendedName>
        <fullName evidence="3">(R)-2-hydroxyglutaryl-CoA dehydratase activator</fullName>
    </recommendedName>
</protein>
<organism evidence="1 2">
    <name type="scientific">Klebsiella pneumoniae</name>
    <dbReference type="NCBI Taxonomy" id="573"/>
    <lineage>
        <taxon>Bacteria</taxon>
        <taxon>Pseudomonadati</taxon>
        <taxon>Pseudomonadota</taxon>
        <taxon>Gammaproteobacteria</taxon>
        <taxon>Enterobacterales</taxon>
        <taxon>Enterobacteriaceae</taxon>
        <taxon>Klebsiella/Raoultella group</taxon>
        <taxon>Klebsiella</taxon>
        <taxon>Klebsiella pneumoniae complex</taxon>
    </lineage>
</organism>
<dbReference type="AlphaFoldDB" id="A0A919HW79"/>
<sequence length="68" mass="7497">MNYTVGIDSGSTATKGILLADGVIVRRFSAPHFRPDAIHEARETLRAGLTETPFYPHRLWPPAGGFCR</sequence>
<dbReference type="EMBL" id="BNFF01000001">
    <property type="protein sequence ID" value="GHK54563.1"/>
    <property type="molecule type" value="Genomic_DNA"/>
</dbReference>
<name>A0A919HW79_KLEPN</name>
<dbReference type="Proteomes" id="UP000655094">
    <property type="component" value="Unassembled WGS sequence"/>
</dbReference>
<proteinExistence type="predicted"/>
<gene>
    <name evidence="1" type="ORF">KPZU09_42990</name>
</gene>
<accession>A0A919HW79</accession>
<reference evidence="1" key="1">
    <citation type="submission" date="2020-10" db="EMBL/GenBank/DDBJ databases">
        <title>Genome Sequence of ESBL Producing Zambian Clinical Strains.</title>
        <authorList>
            <person name="Shawa M."/>
            <person name="Furuta Y."/>
            <person name="Simbotwe M."/>
            <person name="Mulenga E."/>
            <person name="Mubanga M."/>
            <person name="Mulenga G."/>
            <person name="Kaile C."/>
            <person name="Zorigt T."/>
            <person name="Hang'ombe B."/>
            <person name="Higashi H."/>
        </authorList>
    </citation>
    <scope>NUCLEOTIDE SEQUENCE</scope>
    <source>
        <strain evidence="1">Zam_UTH_09</strain>
    </source>
</reference>
<evidence type="ECO:0008006" key="3">
    <source>
        <dbReference type="Google" id="ProtNLM"/>
    </source>
</evidence>
<comment type="caution">
    <text evidence="1">The sequence shown here is derived from an EMBL/GenBank/DDBJ whole genome shotgun (WGS) entry which is preliminary data.</text>
</comment>
<evidence type="ECO:0000313" key="1">
    <source>
        <dbReference type="EMBL" id="GHK54563.1"/>
    </source>
</evidence>
<evidence type="ECO:0000313" key="2">
    <source>
        <dbReference type="Proteomes" id="UP000655094"/>
    </source>
</evidence>